<sequence>MTKAREALSGAKEAASEACRREELLKSEVRSLRALVENSSDWRGRRMEDLKETVRRAVKIVSASPVGCHVQHQAAFDTLLQTLVDAGTLNQENIRDPAVLSFCGPKGPDRFFAAGSCPPDEIPSPRSYGGWGS</sequence>
<organism evidence="1 2">
    <name type="scientific">Apostasia shenzhenica</name>
    <dbReference type="NCBI Taxonomy" id="1088818"/>
    <lineage>
        <taxon>Eukaryota</taxon>
        <taxon>Viridiplantae</taxon>
        <taxon>Streptophyta</taxon>
        <taxon>Embryophyta</taxon>
        <taxon>Tracheophyta</taxon>
        <taxon>Spermatophyta</taxon>
        <taxon>Magnoliopsida</taxon>
        <taxon>Liliopsida</taxon>
        <taxon>Asparagales</taxon>
        <taxon>Orchidaceae</taxon>
        <taxon>Apostasioideae</taxon>
        <taxon>Apostasia</taxon>
    </lineage>
</organism>
<reference evidence="1 2" key="1">
    <citation type="journal article" date="2017" name="Nature">
        <title>The Apostasia genome and the evolution of orchids.</title>
        <authorList>
            <person name="Zhang G.Q."/>
            <person name="Liu K.W."/>
            <person name="Li Z."/>
            <person name="Lohaus R."/>
            <person name="Hsiao Y.Y."/>
            <person name="Niu S.C."/>
            <person name="Wang J.Y."/>
            <person name="Lin Y.C."/>
            <person name="Xu Q."/>
            <person name="Chen L.J."/>
            <person name="Yoshida K."/>
            <person name="Fujiwara S."/>
            <person name="Wang Z.W."/>
            <person name="Zhang Y.Q."/>
            <person name="Mitsuda N."/>
            <person name="Wang M."/>
            <person name="Liu G.H."/>
            <person name="Pecoraro L."/>
            <person name="Huang H.X."/>
            <person name="Xiao X.J."/>
            <person name="Lin M."/>
            <person name="Wu X.Y."/>
            <person name="Wu W.L."/>
            <person name="Chen Y.Y."/>
            <person name="Chang S.B."/>
            <person name="Sakamoto S."/>
            <person name="Ohme-Takagi M."/>
            <person name="Yagi M."/>
            <person name="Zeng S.J."/>
            <person name="Shen C.Y."/>
            <person name="Yeh C.M."/>
            <person name="Luo Y.B."/>
            <person name="Tsai W.C."/>
            <person name="Van de Peer Y."/>
            <person name="Liu Z.J."/>
        </authorList>
    </citation>
    <scope>NUCLEOTIDE SEQUENCE [LARGE SCALE GENOMIC DNA]</scope>
    <source>
        <strain evidence="2">cv. Shenzhen</strain>
        <tissue evidence="1">Stem</tissue>
    </source>
</reference>
<accession>A0A2I0B1I0</accession>
<dbReference type="Proteomes" id="UP000236161">
    <property type="component" value="Unassembled WGS sequence"/>
</dbReference>
<evidence type="ECO:0000313" key="1">
    <source>
        <dbReference type="EMBL" id="PKA61651.1"/>
    </source>
</evidence>
<evidence type="ECO:0000313" key="2">
    <source>
        <dbReference type="Proteomes" id="UP000236161"/>
    </source>
</evidence>
<keyword evidence="2" id="KW-1185">Reference proteome</keyword>
<dbReference type="EMBL" id="KZ451927">
    <property type="protein sequence ID" value="PKA61651.1"/>
    <property type="molecule type" value="Genomic_DNA"/>
</dbReference>
<protein>
    <submittedName>
        <fullName evidence="1">Uncharacterized protein</fullName>
    </submittedName>
</protein>
<proteinExistence type="predicted"/>
<dbReference type="AlphaFoldDB" id="A0A2I0B1I0"/>
<gene>
    <name evidence="1" type="ORF">AXF42_Ash018632</name>
</gene>
<name>A0A2I0B1I0_9ASPA</name>